<feature type="region of interest" description="Disordered" evidence="1">
    <location>
        <begin position="295"/>
        <end position="318"/>
    </location>
</feature>
<dbReference type="SMART" id="SM00355">
    <property type="entry name" value="ZnF_C2H2"/>
    <property type="match status" value="3"/>
</dbReference>
<feature type="domain" description="C2H2-type" evidence="2">
    <location>
        <begin position="406"/>
        <end position="430"/>
    </location>
</feature>
<name>A0A132B5Q3_MOLSC</name>
<dbReference type="KEGG" id="psco:LY89DRAFT_742517"/>
<dbReference type="GeneID" id="28830558"/>
<dbReference type="RefSeq" id="XP_018062100.1">
    <property type="nucleotide sequence ID" value="XM_018220832.1"/>
</dbReference>
<feature type="domain" description="C2H2-type" evidence="2">
    <location>
        <begin position="454"/>
        <end position="476"/>
    </location>
</feature>
<dbReference type="AlphaFoldDB" id="A0A132B5Q3"/>
<dbReference type="PANTHER" id="PTHR35391">
    <property type="entry name" value="C2H2-TYPE DOMAIN-CONTAINING PROTEIN-RELATED"/>
    <property type="match status" value="1"/>
</dbReference>
<gene>
    <name evidence="3" type="ORF">LY89DRAFT_742517</name>
</gene>
<dbReference type="InterPro" id="IPR013087">
    <property type="entry name" value="Znf_C2H2_type"/>
</dbReference>
<sequence length="828" mass="93147">MTTPTSDDESFPLKPGVESWKSESASDIDSNDQQNRPSMTETVLGHDTEATIIQEEAPIYLQTQRVFSSLEMLSNEPSLSNPTLSHEVSTFQSRFGVWCRKLGPHLRDVYSLDERLRDSSAMKQHVLDCLGDINDALEEAQKISAKQTPISSTSSGNKETGISILMAKSTISDPLSFANTILDILFRVIPIIRPALSADRYERAVSTVLPYEEEFMQTCSAKLISLFPGLSPELRGRLVSASAQRLRFFQYAANYSLKFQSDARWEPNFERRTSEPLLSMPAFIKINLGDTDSTASRADENLDPFSQESTGDTLDTRSMKSATMSNRDMKYKFPPFPEESEGVLRECVACRLTLPLPSKDTWKAHILRDIRPYICTFPDCTADPNKLYSSRRAWFEHELAFHRRQWPCPFGCTTSMPDLASLNIHIASKHPGRAHDFSSHPLPRGQEISPAAEAVCPFCALHIKPRGRIESHIALHQVQVGLMVLQSSIIEDSDDEDLAENEEEDLEEISEYHMADLDRSLALLPRKKLNRTNEPVKEDPSQYRRHDKSAIDNAVDLPATDKIKAGKMDDIPHTNWVLEDLRYTITYPQLDTGSSKALPATLVQQETKQTRDRRITALGLSSPFGKSRSGRHTWFLMPNFDFIYQEYSTICLGQVLTDPLRPSDGILTREVLHTPRPQKKHHYYMSPITVHVTVQREVEYVINDLHVKAMRVETHRFLAVNEYISEVIERPEIAKILKSRQKIFIITGLKVTIGSQVEVGGRNSNIGATVHAGVVVGAGIEAGIKLENSTAKSVSYIQNPVLFAYSLTQVQRSSLGSFAVEQYKKGAF</sequence>
<dbReference type="OrthoDB" id="3562663at2759"/>
<keyword evidence="4" id="KW-1185">Reference proteome</keyword>
<dbReference type="EMBL" id="KQ947438">
    <property type="protein sequence ID" value="KUJ07745.1"/>
    <property type="molecule type" value="Genomic_DNA"/>
</dbReference>
<dbReference type="PANTHER" id="PTHR35391:SF7">
    <property type="entry name" value="C2H2-TYPE DOMAIN-CONTAINING PROTEIN"/>
    <property type="match status" value="1"/>
</dbReference>
<feature type="compositionally biased region" description="Acidic residues" evidence="1">
    <location>
        <begin position="1"/>
        <end position="10"/>
    </location>
</feature>
<protein>
    <recommendedName>
        <fullName evidence="2">C2H2-type domain-containing protein</fullName>
    </recommendedName>
</protein>
<feature type="compositionally biased region" description="Polar residues" evidence="1">
    <location>
        <begin position="22"/>
        <end position="39"/>
    </location>
</feature>
<organism evidence="3 4">
    <name type="scientific">Mollisia scopiformis</name>
    <name type="common">Conifer needle endophyte fungus</name>
    <name type="synonym">Phialocephala scopiformis</name>
    <dbReference type="NCBI Taxonomy" id="149040"/>
    <lineage>
        <taxon>Eukaryota</taxon>
        <taxon>Fungi</taxon>
        <taxon>Dikarya</taxon>
        <taxon>Ascomycota</taxon>
        <taxon>Pezizomycotina</taxon>
        <taxon>Leotiomycetes</taxon>
        <taxon>Helotiales</taxon>
        <taxon>Mollisiaceae</taxon>
        <taxon>Mollisia</taxon>
    </lineage>
</organism>
<evidence type="ECO:0000259" key="2">
    <source>
        <dbReference type="SMART" id="SM00355"/>
    </source>
</evidence>
<feature type="compositionally biased region" description="Polar residues" evidence="1">
    <location>
        <begin position="304"/>
        <end position="313"/>
    </location>
</feature>
<reference evidence="3 4" key="1">
    <citation type="submission" date="2015-10" db="EMBL/GenBank/DDBJ databases">
        <title>Full genome of DAOMC 229536 Phialocephala scopiformis, a fungal endophyte of spruce producing the potent anti-insectan compound rugulosin.</title>
        <authorList>
            <consortium name="DOE Joint Genome Institute"/>
            <person name="Walker A.K."/>
            <person name="Frasz S.L."/>
            <person name="Seifert K.A."/>
            <person name="Miller J.D."/>
            <person name="Mondo S.J."/>
            <person name="Labutti K."/>
            <person name="Lipzen A."/>
            <person name="Dockter R."/>
            <person name="Kennedy M."/>
            <person name="Grigoriev I.V."/>
            <person name="Spatafora J.W."/>
        </authorList>
    </citation>
    <scope>NUCLEOTIDE SEQUENCE [LARGE SCALE GENOMIC DNA]</scope>
    <source>
        <strain evidence="3 4">CBS 120377</strain>
    </source>
</reference>
<evidence type="ECO:0000313" key="4">
    <source>
        <dbReference type="Proteomes" id="UP000070700"/>
    </source>
</evidence>
<feature type="region of interest" description="Disordered" evidence="1">
    <location>
        <begin position="1"/>
        <end position="39"/>
    </location>
</feature>
<dbReference type="Proteomes" id="UP000070700">
    <property type="component" value="Unassembled WGS sequence"/>
</dbReference>
<dbReference type="InParanoid" id="A0A132B5Q3"/>
<accession>A0A132B5Q3</accession>
<evidence type="ECO:0000313" key="3">
    <source>
        <dbReference type="EMBL" id="KUJ07745.1"/>
    </source>
</evidence>
<proteinExistence type="predicted"/>
<feature type="domain" description="C2H2-type" evidence="2">
    <location>
        <begin position="373"/>
        <end position="402"/>
    </location>
</feature>
<evidence type="ECO:0000256" key="1">
    <source>
        <dbReference type="SAM" id="MobiDB-lite"/>
    </source>
</evidence>